<protein>
    <submittedName>
        <fullName evidence="4">Uncharacterized protein LOC109725718</fullName>
    </submittedName>
</protein>
<dbReference type="PANTHER" id="PTHR31170">
    <property type="entry name" value="BNAC04G53230D PROTEIN"/>
    <property type="match status" value="1"/>
</dbReference>
<keyword evidence="2" id="KW-1133">Transmembrane helix</keyword>
<dbReference type="RefSeq" id="XP_020110623.1">
    <property type="nucleotide sequence ID" value="XM_020255034.1"/>
</dbReference>
<name>A0A6P5GXU6_ANACO</name>
<keyword evidence="2" id="KW-0472">Membrane</keyword>
<dbReference type="GeneID" id="109725718"/>
<dbReference type="InterPro" id="IPR004158">
    <property type="entry name" value="DUF247_pln"/>
</dbReference>
<dbReference type="OrthoDB" id="630095at2759"/>
<dbReference type="PANTHER" id="PTHR31170:SF25">
    <property type="entry name" value="BNAA09G04570D PROTEIN"/>
    <property type="match status" value="1"/>
</dbReference>
<gene>
    <name evidence="4" type="primary">LOC109725718</name>
</gene>
<feature type="region of interest" description="Disordered" evidence="1">
    <location>
        <begin position="1"/>
        <end position="28"/>
    </location>
</feature>
<organism evidence="3 4">
    <name type="scientific">Ananas comosus</name>
    <name type="common">Pineapple</name>
    <name type="synonym">Ananas ananas</name>
    <dbReference type="NCBI Taxonomy" id="4615"/>
    <lineage>
        <taxon>Eukaryota</taxon>
        <taxon>Viridiplantae</taxon>
        <taxon>Streptophyta</taxon>
        <taxon>Embryophyta</taxon>
        <taxon>Tracheophyta</taxon>
        <taxon>Spermatophyta</taxon>
        <taxon>Magnoliopsida</taxon>
        <taxon>Liliopsida</taxon>
        <taxon>Poales</taxon>
        <taxon>Bromeliaceae</taxon>
        <taxon>Bromelioideae</taxon>
        <taxon>Ananas</taxon>
    </lineage>
</organism>
<sequence>MLEAKEGMARQGEHRISFTDNAAGGSGERVGTGIVEKVTCPPIGPSVDERWIEELEQKFERAFVDSPRQSRPPDDKKQLIICKSSALDEEFSRPKVVTIGPFHRRDSKRIDKEKLFVMQFMSRLYNLDLAGCAQKMKNQAAEALKCYFFTDKPPCFDSTTGFAEILLLDSFFILLMLTCKETFRRAVLTHEPDSSREQENTQFRDDLLRFLDIIMQKDEIMLDLLILDNQIPFFAVEELYKGLKLEKPLHEYALEFFATIHPMPNRGRKGQDTPLQFLHLLDLLHWSRVPKDKYHAVHTSHNQLEYSIDLPRHTPTAMELRESATMFAEKTSGSSLDVTFRSGRLIPVVGVLNIPCLHIHDYSSRVFHSLIAFEMQCPSRGCCTMAFSAFMRSLLQSEEDVKLLRRRGVLANTSVTDGELVDFFKRLSKLTENQQMPIDLYNVYRRVLSHHNRRMSRFCGSIVLRYFPNPLVTLSVFAAIMLFVLNFLQTIYTVLSYYHS</sequence>
<reference evidence="4" key="2">
    <citation type="submission" date="2025-08" db="UniProtKB">
        <authorList>
            <consortium name="RefSeq"/>
        </authorList>
    </citation>
    <scope>IDENTIFICATION</scope>
    <source>
        <tissue evidence="4">Leaf</tissue>
    </source>
</reference>
<feature type="transmembrane region" description="Helical" evidence="2">
    <location>
        <begin position="471"/>
        <end position="495"/>
    </location>
</feature>
<feature type="compositionally biased region" description="Basic and acidic residues" evidence="1">
    <location>
        <begin position="1"/>
        <end position="17"/>
    </location>
</feature>
<evidence type="ECO:0000256" key="1">
    <source>
        <dbReference type="SAM" id="MobiDB-lite"/>
    </source>
</evidence>
<dbReference type="Pfam" id="PF03140">
    <property type="entry name" value="DUF247"/>
    <property type="match status" value="1"/>
</dbReference>
<reference evidence="3" key="1">
    <citation type="journal article" date="2015" name="Nat. Genet.">
        <title>The pineapple genome and the evolution of CAM photosynthesis.</title>
        <authorList>
            <person name="Ming R."/>
            <person name="VanBuren R."/>
            <person name="Wai C.M."/>
            <person name="Tang H."/>
            <person name="Schatz M.C."/>
            <person name="Bowers J.E."/>
            <person name="Lyons E."/>
            <person name="Wang M.L."/>
            <person name="Chen J."/>
            <person name="Biggers E."/>
            <person name="Zhang J."/>
            <person name="Huang L."/>
            <person name="Zhang L."/>
            <person name="Miao W."/>
            <person name="Zhang J."/>
            <person name="Ye Z."/>
            <person name="Miao C."/>
            <person name="Lin Z."/>
            <person name="Wang H."/>
            <person name="Zhou H."/>
            <person name="Yim W.C."/>
            <person name="Priest H.D."/>
            <person name="Zheng C."/>
            <person name="Woodhouse M."/>
            <person name="Edger P.P."/>
            <person name="Guyot R."/>
            <person name="Guo H.B."/>
            <person name="Guo H."/>
            <person name="Zheng G."/>
            <person name="Singh R."/>
            <person name="Sharma A."/>
            <person name="Min X."/>
            <person name="Zheng Y."/>
            <person name="Lee H."/>
            <person name="Gurtowski J."/>
            <person name="Sedlazeck F.J."/>
            <person name="Harkess A."/>
            <person name="McKain M.R."/>
            <person name="Liao Z."/>
            <person name="Fang J."/>
            <person name="Liu J."/>
            <person name="Zhang X."/>
            <person name="Zhang Q."/>
            <person name="Hu W."/>
            <person name="Qin Y."/>
            <person name="Wang K."/>
            <person name="Chen L.Y."/>
            <person name="Shirley N."/>
            <person name="Lin Y.R."/>
            <person name="Liu L.Y."/>
            <person name="Hernandez A.G."/>
            <person name="Wright C.L."/>
            <person name="Bulone V."/>
            <person name="Tuskan G.A."/>
            <person name="Heath K."/>
            <person name="Zee F."/>
            <person name="Moore P.H."/>
            <person name="Sunkar R."/>
            <person name="Leebens-Mack J.H."/>
            <person name="Mockler T."/>
            <person name="Bennetzen J.L."/>
            <person name="Freeling M."/>
            <person name="Sankoff D."/>
            <person name="Paterson A.H."/>
            <person name="Zhu X."/>
            <person name="Yang X."/>
            <person name="Smith J.A."/>
            <person name="Cushman J.C."/>
            <person name="Paull R.E."/>
            <person name="Yu Q."/>
        </authorList>
    </citation>
    <scope>NUCLEOTIDE SEQUENCE [LARGE SCALE GENOMIC DNA]</scope>
    <source>
        <strain evidence="3">cv. F153</strain>
    </source>
</reference>
<proteinExistence type="predicted"/>
<evidence type="ECO:0000313" key="3">
    <source>
        <dbReference type="Proteomes" id="UP000515123"/>
    </source>
</evidence>
<keyword evidence="2" id="KW-0812">Transmembrane</keyword>
<dbReference type="AlphaFoldDB" id="A0A6P5GXU6"/>
<evidence type="ECO:0000313" key="4">
    <source>
        <dbReference type="RefSeq" id="XP_020110623.1"/>
    </source>
</evidence>
<evidence type="ECO:0000256" key="2">
    <source>
        <dbReference type="SAM" id="Phobius"/>
    </source>
</evidence>
<keyword evidence="3" id="KW-1185">Reference proteome</keyword>
<dbReference type="Proteomes" id="UP000515123">
    <property type="component" value="Linkage group 20"/>
</dbReference>
<accession>A0A6P5GXU6</accession>